<name>A0A2G6E3L8_9BACT</name>
<dbReference type="PANTHER" id="PTHR34374:SF1">
    <property type="entry name" value="LARGE RIBOSOMAL RNA SUBUNIT ACCUMULATION PROTEIN YCED HOMOLOG 1, CHLOROPLASTIC"/>
    <property type="match status" value="1"/>
</dbReference>
<dbReference type="Proteomes" id="UP000229740">
    <property type="component" value="Unassembled WGS sequence"/>
</dbReference>
<reference evidence="1 2" key="1">
    <citation type="submission" date="2017-10" db="EMBL/GenBank/DDBJ databases">
        <title>Novel microbial diversity and functional potential in the marine mammal oral microbiome.</title>
        <authorList>
            <person name="Dudek N.K."/>
            <person name="Sun C.L."/>
            <person name="Burstein D."/>
            <person name="Kantor R.S."/>
            <person name="Aliaga Goltsman D.S."/>
            <person name="Bik E.M."/>
            <person name="Thomas B.C."/>
            <person name="Banfield J.F."/>
            <person name="Relman D.A."/>
        </authorList>
    </citation>
    <scope>NUCLEOTIDE SEQUENCE [LARGE SCALE GENOMIC DNA]</scope>
    <source>
        <strain evidence="1">DOLZORAL124_49_17</strain>
    </source>
</reference>
<protein>
    <recommendedName>
        <fullName evidence="3">DUF177 domain-containing protein</fullName>
    </recommendedName>
</protein>
<accession>A0A2G6E3L8</accession>
<dbReference type="AlphaFoldDB" id="A0A2G6E3L8"/>
<organism evidence="1 2">
    <name type="scientific">candidate division KSB3 bacterium</name>
    <dbReference type="NCBI Taxonomy" id="2044937"/>
    <lineage>
        <taxon>Bacteria</taxon>
        <taxon>candidate division KSB3</taxon>
    </lineage>
</organism>
<sequence length="176" mass="20266">MIVHIERLQPVQELAYDFNSPACQLPKEFATLIGAAHLEACIRKLEEEVTLEARLIAEVEMSCSRCLKAHRQHVDECFKLIFLPEPQEQKAADELELRETDLYVEFYRDKIIDLEDIVREQLLLMLPFKPLCREECLGLCSSCGQDLNEGTCACPKDRIDPRFAVLKKLSGQKRTE</sequence>
<dbReference type="PANTHER" id="PTHR34374">
    <property type="entry name" value="LARGE RIBOSOMAL RNA SUBUNIT ACCUMULATION PROTEIN YCED HOMOLOG 1, CHLOROPLASTIC"/>
    <property type="match status" value="1"/>
</dbReference>
<proteinExistence type="predicted"/>
<evidence type="ECO:0000313" key="1">
    <source>
        <dbReference type="EMBL" id="PID56650.1"/>
    </source>
</evidence>
<dbReference type="InterPro" id="IPR003772">
    <property type="entry name" value="YceD"/>
</dbReference>
<evidence type="ECO:0008006" key="3">
    <source>
        <dbReference type="Google" id="ProtNLM"/>
    </source>
</evidence>
<gene>
    <name evidence="1" type="ORF">CSB45_10480</name>
</gene>
<evidence type="ECO:0000313" key="2">
    <source>
        <dbReference type="Proteomes" id="UP000229740"/>
    </source>
</evidence>
<dbReference type="Pfam" id="PF02620">
    <property type="entry name" value="YceD"/>
    <property type="match status" value="1"/>
</dbReference>
<dbReference type="EMBL" id="PDPS01000032">
    <property type="protein sequence ID" value="PID56650.1"/>
    <property type="molecule type" value="Genomic_DNA"/>
</dbReference>
<comment type="caution">
    <text evidence="1">The sequence shown here is derived from an EMBL/GenBank/DDBJ whole genome shotgun (WGS) entry which is preliminary data.</text>
</comment>